<keyword evidence="3" id="KW-1185">Reference proteome</keyword>
<feature type="region of interest" description="Disordered" evidence="1">
    <location>
        <begin position="149"/>
        <end position="186"/>
    </location>
</feature>
<evidence type="ECO:0000256" key="1">
    <source>
        <dbReference type="SAM" id="MobiDB-lite"/>
    </source>
</evidence>
<organism evidence="2 3">
    <name type="scientific">Collybiopsis luxurians FD-317 M1</name>
    <dbReference type="NCBI Taxonomy" id="944289"/>
    <lineage>
        <taxon>Eukaryota</taxon>
        <taxon>Fungi</taxon>
        <taxon>Dikarya</taxon>
        <taxon>Basidiomycota</taxon>
        <taxon>Agaricomycotina</taxon>
        <taxon>Agaricomycetes</taxon>
        <taxon>Agaricomycetidae</taxon>
        <taxon>Agaricales</taxon>
        <taxon>Marasmiineae</taxon>
        <taxon>Omphalotaceae</taxon>
        <taxon>Collybiopsis</taxon>
        <taxon>Collybiopsis luxurians</taxon>
    </lineage>
</organism>
<evidence type="ECO:0000313" key="2">
    <source>
        <dbReference type="EMBL" id="KIK61176.1"/>
    </source>
</evidence>
<dbReference type="HOGENOM" id="CLU_102627_0_0_1"/>
<reference evidence="2 3" key="1">
    <citation type="submission" date="2014-04" db="EMBL/GenBank/DDBJ databases">
        <title>Evolutionary Origins and Diversification of the Mycorrhizal Mutualists.</title>
        <authorList>
            <consortium name="DOE Joint Genome Institute"/>
            <consortium name="Mycorrhizal Genomics Consortium"/>
            <person name="Kohler A."/>
            <person name="Kuo A."/>
            <person name="Nagy L.G."/>
            <person name="Floudas D."/>
            <person name="Copeland A."/>
            <person name="Barry K.W."/>
            <person name="Cichocki N."/>
            <person name="Veneault-Fourrey C."/>
            <person name="LaButti K."/>
            <person name="Lindquist E.A."/>
            <person name="Lipzen A."/>
            <person name="Lundell T."/>
            <person name="Morin E."/>
            <person name="Murat C."/>
            <person name="Riley R."/>
            <person name="Ohm R."/>
            <person name="Sun H."/>
            <person name="Tunlid A."/>
            <person name="Henrissat B."/>
            <person name="Grigoriev I.V."/>
            <person name="Hibbett D.S."/>
            <person name="Martin F."/>
        </authorList>
    </citation>
    <scope>NUCLEOTIDE SEQUENCE [LARGE SCALE GENOMIC DNA]</scope>
    <source>
        <strain evidence="2 3">FD-317 M1</strain>
    </source>
</reference>
<proteinExistence type="predicted"/>
<accession>A0A0D0BZ77</accession>
<dbReference type="AlphaFoldDB" id="A0A0D0BZ77"/>
<dbReference type="EMBL" id="KN834772">
    <property type="protein sequence ID" value="KIK61176.1"/>
    <property type="molecule type" value="Genomic_DNA"/>
</dbReference>
<name>A0A0D0BZ77_9AGAR</name>
<gene>
    <name evidence="2" type="ORF">GYMLUDRAFT_243836</name>
</gene>
<dbReference type="Proteomes" id="UP000053593">
    <property type="component" value="Unassembled WGS sequence"/>
</dbReference>
<sequence>MSVDKSASSLKENEETRLVGIGNVEARLFLLSVQLNDSRQKRLHRRSLKQLDVGLQVALNVLKSEYYGAPTSRQEDFLPLLTYFETTVARCERLVERLNRRQAVLAVAFLLYDVEIIKRCQEEVKQKGTELRARITRLKEHWPDHAFSSQSRLSLTAEERSPSETTYTNPFHTPEPPSSQTPTTVTSLHSASNASIQNSEFNNAANNINRMTFHYPPIVNNGGSIVLNYNVYGTGYVNTIAISTILTMALKAPIWNDLYVFTCIFSTFVH</sequence>
<evidence type="ECO:0000313" key="3">
    <source>
        <dbReference type="Proteomes" id="UP000053593"/>
    </source>
</evidence>
<protein>
    <submittedName>
        <fullName evidence="2">Uncharacterized protein</fullName>
    </submittedName>
</protein>